<reference evidence="11" key="1">
    <citation type="journal article" date="2020" name="Stud. Mycol.">
        <title>101 Dothideomycetes genomes: a test case for predicting lifestyles and emergence of pathogens.</title>
        <authorList>
            <person name="Haridas S."/>
            <person name="Albert R."/>
            <person name="Binder M."/>
            <person name="Bloem J."/>
            <person name="Labutti K."/>
            <person name="Salamov A."/>
            <person name="Andreopoulos B."/>
            <person name="Baker S."/>
            <person name="Barry K."/>
            <person name="Bills G."/>
            <person name="Bluhm B."/>
            <person name="Cannon C."/>
            <person name="Castanera R."/>
            <person name="Culley D."/>
            <person name="Daum C."/>
            <person name="Ezra D."/>
            <person name="Gonzalez J."/>
            <person name="Henrissat B."/>
            <person name="Kuo A."/>
            <person name="Liang C."/>
            <person name="Lipzen A."/>
            <person name="Lutzoni F."/>
            <person name="Magnuson J."/>
            <person name="Mondo S."/>
            <person name="Nolan M."/>
            <person name="Ohm R."/>
            <person name="Pangilinan J."/>
            <person name="Park H.-J."/>
            <person name="Ramirez L."/>
            <person name="Alfaro M."/>
            <person name="Sun H."/>
            <person name="Tritt A."/>
            <person name="Yoshinaga Y."/>
            <person name="Zwiers L.-H."/>
            <person name="Turgeon B."/>
            <person name="Goodwin S."/>
            <person name="Spatafora J."/>
            <person name="Crous P."/>
            <person name="Grigoriev I."/>
        </authorList>
    </citation>
    <scope>NUCLEOTIDE SEQUENCE</scope>
    <source>
        <strain evidence="11">CBS 113389</strain>
    </source>
</reference>
<feature type="region of interest" description="Disordered" evidence="8">
    <location>
        <begin position="480"/>
        <end position="502"/>
    </location>
</feature>
<sequence>MPAQCPQCGRSFARTEHLIRHQRIHSGERPFPCPQCQAAFQRPDVLARHIDRVHAPASAGPPRDGERERSRLACDQCRKRKLRCNDERPCEPCLLKGFTCSMSSTSRPTGRPRNSASTPHPRTTLMDPTTTVAKPSPDPRSHSTPMQPTPPSGPRETPVSLSVAGSAGFGAQNESAPPRESVAWPNPVHLLIPSAAGSTILPPTPFGTDASTDGMQYETPAPKDFLDDFVSLTDFFTFFDDPVDLYDVGSFAFQQPHSMNIDFDPAMLNGIELLKKEVPWRPRASLDAPDWSWHSARPQLHMYDDEMINALLKVAKTHLSSTFALFADFQATHVTRVELCLAMAAVGALYCTIPDSNRVAKMLYNDARRILLEQYIQHTDTSFEQSLSFAQTFVLLELWGFCSGDKRAFEFIEVFHGSKLHTITCCMDTLPRVESQLREHGRLRLLMEAANILDSYRVLLLQLPPSFLMEIISRRRPNRGQHTLSADGILPPSSGGLTDRPPTGGIHQLTETIRFTWMVRSWDADGASKPLLWKKEFVELELHRWLRANTAHPDPACKNAPTQMLLFHLAQIILHADVHTLHRQALTAAQHASGSKQGIAHGAKARKIIENRLFTVALWHARAILHLAQTIMSAAQDHPKRFVDVHAVPTQPPHLPFCIYFATLIVWFHDIRHARDEQRTADDTIRSSSKLLLTLKASVSEALNSILTELLWTYSA</sequence>
<feature type="domain" description="C2H2-type" evidence="10">
    <location>
        <begin position="3"/>
        <end position="30"/>
    </location>
</feature>
<dbReference type="Pfam" id="PF00172">
    <property type="entry name" value="Zn_clus"/>
    <property type="match status" value="1"/>
</dbReference>
<feature type="domain" description="Zn(2)-C6 fungal-type" evidence="9">
    <location>
        <begin position="73"/>
        <end position="102"/>
    </location>
</feature>
<evidence type="ECO:0000256" key="3">
    <source>
        <dbReference type="ARBA" id="ARBA00022833"/>
    </source>
</evidence>
<dbReference type="SMART" id="SM00066">
    <property type="entry name" value="GAL4"/>
    <property type="match status" value="1"/>
</dbReference>
<evidence type="ECO:0000259" key="9">
    <source>
        <dbReference type="PROSITE" id="PS50048"/>
    </source>
</evidence>
<dbReference type="Pfam" id="PF00096">
    <property type="entry name" value="zf-C2H2"/>
    <property type="match status" value="1"/>
</dbReference>
<feature type="compositionally biased region" description="Polar residues" evidence="8">
    <location>
        <begin position="101"/>
        <end position="133"/>
    </location>
</feature>
<keyword evidence="5" id="KW-0804">Transcription</keyword>
<dbReference type="PANTHER" id="PTHR47660">
    <property type="entry name" value="TRANSCRIPTION FACTOR WITH C2H2 AND ZN(2)-CYS(6) DNA BINDING DOMAIN (EUROFUNG)-RELATED-RELATED"/>
    <property type="match status" value="1"/>
</dbReference>
<dbReference type="InterPro" id="IPR013087">
    <property type="entry name" value="Znf_C2H2_type"/>
</dbReference>
<keyword evidence="6" id="KW-0539">Nucleus</keyword>
<dbReference type="FunFam" id="3.30.160.60:FF:002343">
    <property type="entry name" value="Zinc finger protein 33A"/>
    <property type="match status" value="1"/>
</dbReference>
<dbReference type="SUPFAM" id="SSF57701">
    <property type="entry name" value="Zn2/Cys6 DNA-binding domain"/>
    <property type="match status" value="1"/>
</dbReference>
<feature type="region of interest" description="Disordered" evidence="8">
    <location>
        <begin position="101"/>
        <end position="162"/>
    </location>
</feature>
<evidence type="ECO:0008006" key="13">
    <source>
        <dbReference type="Google" id="ProtNLM"/>
    </source>
</evidence>
<evidence type="ECO:0000256" key="4">
    <source>
        <dbReference type="ARBA" id="ARBA00023015"/>
    </source>
</evidence>
<gene>
    <name evidence="11" type="ORF">BDY17DRAFT_180603</name>
</gene>
<dbReference type="OrthoDB" id="3882694at2759"/>
<accession>A0A6A6PLP7</accession>
<dbReference type="GeneID" id="54470906"/>
<dbReference type="Gene3D" id="3.30.160.60">
    <property type="entry name" value="Classic Zinc Finger"/>
    <property type="match status" value="2"/>
</dbReference>
<dbReference type="InterPro" id="IPR001138">
    <property type="entry name" value="Zn2Cys6_DnaBD"/>
</dbReference>
<dbReference type="InterPro" id="IPR036864">
    <property type="entry name" value="Zn2-C6_fun-type_DNA-bd_sf"/>
</dbReference>
<evidence type="ECO:0000256" key="1">
    <source>
        <dbReference type="ARBA" id="ARBA00022723"/>
    </source>
</evidence>
<dbReference type="PROSITE" id="PS00028">
    <property type="entry name" value="ZINC_FINGER_C2H2_1"/>
    <property type="match status" value="2"/>
</dbReference>
<name>A0A6A6PLP7_9PEZI</name>
<dbReference type="SMART" id="SM00355">
    <property type="entry name" value="ZnF_C2H2"/>
    <property type="match status" value="2"/>
</dbReference>
<evidence type="ECO:0000256" key="6">
    <source>
        <dbReference type="ARBA" id="ARBA00023242"/>
    </source>
</evidence>
<dbReference type="RefSeq" id="XP_033587570.1">
    <property type="nucleotide sequence ID" value="XM_033729904.1"/>
</dbReference>
<dbReference type="PROSITE" id="PS50048">
    <property type="entry name" value="ZN2_CY6_FUNGAL_2"/>
    <property type="match status" value="1"/>
</dbReference>
<proteinExistence type="predicted"/>
<dbReference type="CDD" id="cd00067">
    <property type="entry name" value="GAL4"/>
    <property type="match status" value="1"/>
</dbReference>
<evidence type="ECO:0000256" key="8">
    <source>
        <dbReference type="SAM" id="MobiDB-lite"/>
    </source>
</evidence>
<dbReference type="PANTHER" id="PTHR47660:SF2">
    <property type="entry name" value="TRANSCRIPTION FACTOR WITH C2H2 AND ZN(2)-CYS(6) DNA BINDING DOMAIN (EUROFUNG)"/>
    <property type="match status" value="1"/>
</dbReference>
<keyword evidence="2 7" id="KW-0863">Zinc-finger</keyword>
<dbReference type="Proteomes" id="UP000799767">
    <property type="component" value="Unassembled WGS sequence"/>
</dbReference>
<keyword evidence="12" id="KW-1185">Reference proteome</keyword>
<evidence type="ECO:0000259" key="10">
    <source>
        <dbReference type="PROSITE" id="PS50157"/>
    </source>
</evidence>
<dbReference type="GO" id="GO:0000981">
    <property type="term" value="F:DNA-binding transcription factor activity, RNA polymerase II-specific"/>
    <property type="evidence" value="ECO:0007669"/>
    <property type="project" value="InterPro"/>
</dbReference>
<dbReference type="SUPFAM" id="SSF57667">
    <property type="entry name" value="beta-beta-alpha zinc fingers"/>
    <property type="match status" value="1"/>
</dbReference>
<evidence type="ECO:0000256" key="5">
    <source>
        <dbReference type="ARBA" id="ARBA00023163"/>
    </source>
</evidence>
<keyword evidence="4" id="KW-0805">Transcription regulation</keyword>
<dbReference type="PROSITE" id="PS00463">
    <property type="entry name" value="ZN2_CY6_FUNGAL_1"/>
    <property type="match status" value="1"/>
</dbReference>
<dbReference type="PROSITE" id="PS50157">
    <property type="entry name" value="ZINC_FINGER_C2H2_2"/>
    <property type="match status" value="2"/>
</dbReference>
<organism evidence="11 12">
    <name type="scientific">Neohortaea acidophila</name>
    <dbReference type="NCBI Taxonomy" id="245834"/>
    <lineage>
        <taxon>Eukaryota</taxon>
        <taxon>Fungi</taxon>
        <taxon>Dikarya</taxon>
        <taxon>Ascomycota</taxon>
        <taxon>Pezizomycotina</taxon>
        <taxon>Dothideomycetes</taxon>
        <taxon>Dothideomycetidae</taxon>
        <taxon>Mycosphaerellales</taxon>
        <taxon>Teratosphaeriaceae</taxon>
        <taxon>Neohortaea</taxon>
    </lineage>
</organism>
<evidence type="ECO:0000256" key="2">
    <source>
        <dbReference type="ARBA" id="ARBA00022771"/>
    </source>
</evidence>
<dbReference type="Gene3D" id="4.10.240.10">
    <property type="entry name" value="Zn(2)-C6 fungal-type DNA-binding domain"/>
    <property type="match status" value="1"/>
</dbReference>
<protein>
    <recommendedName>
        <fullName evidence="13">Fungal-specific transcription factor domain-containing protein</fullName>
    </recommendedName>
</protein>
<evidence type="ECO:0000313" key="12">
    <source>
        <dbReference type="Proteomes" id="UP000799767"/>
    </source>
</evidence>
<keyword evidence="3" id="KW-0862">Zinc</keyword>
<dbReference type="GO" id="GO:0008270">
    <property type="term" value="F:zinc ion binding"/>
    <property type="evidence" value="ECO:0007669"/>
    <property type="project" value="UniProtKB-KW"/>
</dbReference>
<evidence type="ECO:0000313" key="11">
    <source>
        <dbReference type="EMBL" id="KAF2481000.1"/>
    </source>
</evidence>
<keyword evidence="1" id="KW-0479">Metal-binding</keyword>
<evidence type="ECO:0000256" key="7">
    <source>
        <dbReference type="PROSITE-ProRule" id="PRU00042"/>
    </source>
</evidence>
<feature type="domain" description="C2H2-type" evidence="10">
    <location>
        <begin position="31"/>
        <end position="59"/>
    </location>
</feature>
<dbReference type="AlphaFoldDB" id="A0A6A6PLP7"/>
<dbReference type="InterPro" id="IPR036236">
    <property type="entry name" value="Znf_C2H2_sf"/>
</dbReference>
<dbReference type="EMBL" id="MU001638">
    <property type="protein sequence ID" value="KAF2481000.1"/>
    <property type="molecule type" value="Genomic_DNA"/>
</dbReference>